<comment type="catalytic activity">
    <reaction evidence="3">
        <text>2 GTP = 3',3'-c-di-GMP + 2 diphosphate</text>
        <dbReference type="Rhea" id="RHEA:24898"/>
        <dbReference type="ChEBI" id="CHEBI:33019"/>
        <dbReference type="ChEBI" id="CHEBI:37565"/>
        <dbReference type="ChEBI" id="CHEBI:58805"/>
        <dbReference type="EC" id="2.7.7.65"/>
    </reaction>
</comment>
<dbReference type="PANTHER" id="PTHR45138">
    <property type="entry name" value="REGULATORY COMPONENTS OF SENSORY TRANSDUCTION SYSTEM"/>
    <property type="match status" value="1"/>
</dbReference>
<proteinExistence type="predicted"/>
<reference evidence="7" key="1">
    <citation type="submission" date="2023-07" db="EMBL/GenBank/DDBJ databases">
        <title>Genome content predicts the carbon catabolic preferences of heterotrophic bacteria.</title>
        <authorList>
            <person name="Gralka M."/>
        </authorList>
    </citation>
    <scope>NUCLEOTIDE SEQUENCE</scope>
    <source>
        <strain evidence="7">I3M17_2</strain>
    </source>
</reference>
<keyword evidence="7" id="KW-0808">Transferase</keyword>
<keyword evidence="5" id="KW-0812">Transmembrane</keyword>
<protein>
    <recommendedName>
        <fullName evidence="2">diguanylate cyclase</fullName>
        <ecNumber evidence="2">2.7.7.65</ecNumber>
    </recommendedName>
</protein>
<keyword evidence="5" id="KW-0472">Membrane</keyword>
<dbReference type="PROSITE" id="PS50887">
    <property type="entry name" value="GGDEF"/>
    <property type="match status" value="1"/>
</dbReference>
<dbReference type="EC" id="2.7.7.65" evidence="2"/>
<dbReference type="GO" id="GO:1902201">
    <property type="term" value="P:negative regulation of bacterial-type flagellum-dependent cell motility"/>
    <property type="evidence" value="ECO:0007669"/>
    <property type="project" value="TreeGrafter"/>
</dbReference>
<dbReference type="GO" id="GO:0052621">
    <property type="term" value="F:diguanylate cyclase activity"/>
    <property type="evidence" value="ECO:0007669"/>
    <property type="project" value="UniProtKB-EC"/>
</dbReference>
<feature type="domain" description="GGDEF" evidence="6">
    <location>
        <begin position="308"/>
        <end position="439"/>
    </location>
</feature>
<evidence type="ECO:0000259" key="6">
    <source>
        <dbReference type="PROSITE" id="PS50887"/>
    </source>
</evidence>
<evidence type="ECO:0000313" key="8">
    <source>
        <dbReference type="Proteomes" id="UP001169760"/>
    </source>
</evidence>
<feature type="transmembrane region" description="Helical" evidence="5">
    <location>
        <begin position="20"/>
        <end position="38"/>
    </location>
</feature>
<accession>A0AAW7XBL0</accession>
<dbReference type="NCBIfam" id="TIGR00254">
    <property type="entry name" value="GGDEF"/>
    <property type="match status" value="1"/>
</dbReference>
<evidence type="ECO:0000256" key="5">
    <source>
        <dbReference type="SAM" id="Phobius"/>
    </source>
</evidence>
<dbReference type="InterPro" id="IPR029787">
    <property type="entry name" value="Nucleotide_cyclase"/>
</dbReference>
<sequence>MNNQAYAHSSALRTQVYSIVRIAACLLTLAAVLLRFYIPEKRLSLYPAETVYPAIFDYRDGGAGSIATWIDEENSIWHCHKPPHNDIYSCGYSLSWGGEPYEGLNLSKYTTLKVKLAYKGDATRIRVFMRNYNPAYSHPNDGNSAKFMSTMLRVQDLDREISIPLEDLSVIDWWITAYDIPREQALIEFDNIVTAGFDLVEPGDHIINVEKIELVGEWVSAESMYLTIILIWMAILIWEGLSRIYWLQQKAKKEERRLSELLNNYQQLESEKREIENLSNRDTLTQALNRSGLSQKVETIFNSESPAPLVAVFVIDIDFFKSINDTFGHDVGDTTLQKVVNIIQTNMRSEDILGRWGGEEFVLITRVTDLKTALHVANKLRKCIAVHNFEFPDNRQLTISMGLTMSEIGDRFEDVFKRADVALYKAKHTGRNCVKVEIKEEAEHNAKQKGPQ</sequence>
<dbReference type="CDD" id="cd01949">
    <property type="entry name" value="GGDEF"/>
    <property type="match status" value="1"/>
</dbReference>
<dbReference type="SUPFAM" id="SSF55073">
    <property type="entry name" value="Nucleotide cyclase"/>
    <property type="match status" value="1"/>
</dbReference>
<dbReference type="Proteomes" id="UP001169760">
    <property type="component" value="Unassembled WGS sequence"/>
</dbReference>
<evidence type="ECO:0000313" key="7">
    <source>
        <dbReference type="EMBL" id="MDO6423971.1"/>
    </source>
</evidence>
<dbReference type="AlphaFoldDB" id="A0AAW7XBL0"/>
<name>A0AAW7XBL0_9GAMM</name>
<gene>
    <name evidence="7" type="ORF">Q4521_15915</name>
</gene>
<dbReference type="Gene3D" id="3.30.70.270">
    <property type="match status" value="1"/>
</dbReference>
<evidence type="ECO:0000256" key="4">
    <source>
        <dbReference type="SAM" id="Coils"/>
    </source>
</evidence>
<dbReference type="InterPro" id="IPR043128">
    <property type="entry name" value="Rev_trsase/Diguanyl_cyclase"/>
</dbReference>
<dbReference type="Pfam" id="PF00990">
    <property type="entry name" value="GGDEF"/>
    <property type="match status" value="1"/>
</dbReference>
<comment type="cofactor">
    <cofactor evidence="1">
        <name>Mg(2+)</name>
        <dbReference type="ChEBI" id="CHEBI:18420"/>
    </cofactor>
</comment>
<dbReference type="GO" id="GO:0043709">
    <property type="term" value="P:cell adhesion involved in single-species biofilm formation"/>
    <property type="evidence" value="ECO:0007669"/>
    <property type="project" value="TreeGrafter"/>
</dbReference>
<dbReference type="RefSeq" id="WP_303493486.1">
    <property type="nucleotide sequence ID" value="NZ_JAUOPB010000012.1"/>
</dbReference>
<dbReference type="FunFam" id="3.30.70.270:FF:000001">
    <property type="entry name" value="Diguanylate cyclase domain protein"/>
    <property type="match status" value="1"/>
</dbReference>
<evidence type="ECO:0000256" key="2">
    <source>
        <dbReference type="ARBA" id="ARBA00012528"/>
    </source>
</evidence>
<dbReference type="EMBL" id="JAUOPB010000012">
    <property type="protein sequence ID" value="MDO6423971.1"/>
    <property type="molecule type" value="Genomic_DNA"/>
</dbReference>
<dbReference type="GO" id="GO:0005886">
    <property type="term" value="C:plasma membrane"/>
    <property type="evidence" value="ECO:0007669"/>
    <property type="project" value="TreeGrafter"/>
</dbReference>
<dbReference type="PANTHER" id="PTHR45138:SF9">
    <property type="entry name" value="DIGUANYLATE CYCLASE DGCM-RELATED"/>
    <property type="match status" value="1"/>
</dbReference>
<organism evidence="7 8">
    <name type="scientific">Saccharophagus degradans</name>
    <dbReference type="NCBI Taxonomy" id="86304"/>
    <lineage>
        <taxon>Bacteria</taxon>
        <taxon>Pseudomonadati</taxon>
        <taxon>Pseudomonadota</taxon>
        <taxon>Gammaproteobacteria</taxon>
        <taxon>Cellvibrionales</taxon>
        <taxon>Cellvibrionaceae</taxon>
        <taxon>Saccharophagus</taxon>
    </lineage>
</organism>
<dbReference type="SMART" id="SM00267">
    <property type="entry name" value="GGDEF"/>
    <property type="match status" value="1"/>
</dbReference>
<dbReference type="InterPro" id="IPR000160">
    <property type="entry name" value="GGDEF_dom"/>
</dbReference>
<evidence type="ECO:0000256" key="3">
    <source>
        <dbReference type="ARBA" id="ARBA00034247"/>
    </source>
</evidence>
<keyword evidence="4" id="KW-0175">Coiled coil</keyword>
<keyword evidence="7" id="KW-0548">Nucleotidyltransferase</keyword>
<feature type="coiled-coil region" evidence="4">
    <location>
        <begin position="248"/>
        <end position="281"/>
    </location>
</feature>
<dbReference type="InterPro" id="IPR050469">
    <property type="entry name" value="Diguanylate_Cyclase"/>
</dbReference>
<comment type="caution">
    <text evidence="7">The sequence shown here is derived from an EMBL/GenBank/DDBJ whole genome shotgun (WGS) entry which is preliminary data.</text>
</comment>
<feature type="transmembrane region" description="Helical" evidence="5">
    <location>
        <begin position="224"/>
        <end position="247"/>
    </location>
</feature>
<evidence type="ECO:0000256" key="1">
    <source>
        <dbReference type="ARBA" id="ARBA00001946"/>
    </source>
</evidence>
<keyword evidence="5" id="KW-1133">Transmembrane helix</keyword>